<name>A0A6A4RWD7_SCOMX</name>
<dbReference type="AlphaFoldDB" id="A0A6A4RWD7"/>
<organism evidence="1 2">
    <name type="scientific">Scophthalmus maximus</name>
    <name type="common">Turbot</name>
    <name type="synonym">Psetta maxima</name>
    <dbReference type="NCBI Taxonomy" id="52904"/>
    <lineage>
        <taxon>Eukaryota</taxon>
        <taxon>Metazoa</taxon>
        <taxon>Chordata</taxon>
        <taxon>Craniata</taxon>
        <taxon>Vertebrata</taxon>
        <taxon>Euteleostomi</taxon>
        <taxon>Actinopterygii</taxon>
        <taxon>Neopterygii</taxon>
        <taxon>Teleostei</taxon>
        <taxon>Neoteleostei</taxon>
        <taxon>Acanthomorphata</taxon>
        <taxon>Carangaria</taxon>
        <taxon>Pleuronectiformes</taxon>
        <taxon>Pleuronectoidei</taxon>
        <taxon>Scophthalmidae</taxon>
        <taxon>Scophthalmus</taxon>
    </lineage>
</organism>
<accession>A0A6A4RWD7</accession>
<evidence type="ECO:0000313" key="2">
    <source>
        <dbReference type="Proteomes" id="UP000438429"/>
    </source>
</evidence>
<reference evidence="1 2" key="1">
    <citation type="submission" date="2019-06" db="EMBL/GenBank/DDBJ databases">
        <title>Draft genomes of female and male turbot (Scophthalmus maximus).</title>
        <authorList>
            <person name="Xu H."/>
            <person name="Xu X.-W."/>
            <person name="Shao C."/>
            <person name="Chen S."/>
        </authorList>
    </citation>
    <scope>NUCLEOTIDE SEQUENCE [LARGE SCALE GENOMIC DNA]</scope>
    <source>
        <strain evidence="1">Ysfricsl-2016a</strain>
        <tissue evidence="1">Blood</tissue>
    </source>
</reference>
<dbReference type="EMBL" id="VEVO01000021">
    <property type="protein sequence ID" value="KAF0024619.1"/>
    <property type="molecule type" value="Genomic_DNA"/>
</dbReference>
<sequence>MELSSGSGTAKLLNRDRFLEKASLSEMQLNPEAVTFELSAPETFKTSVGDVSLRPSVCARVYSTWQLLELREMSDTRGRCATLSPDQFACRPPLGVAAELCADGLAPLLGGSWEKVKIHMLLTLFEQFEDSLDQLLIKALTKLGEESPVRSV</sequence>
<proteinExistence type="predicted"/>
<gene>
    <name evidence="1" type="ORF">F2P81_023421</name>
</gene>
<evidence type="ECO:0000313" key="1">
    <source>
        <dbReference type="EMBL" id="KAF0024619.1"/>
    </source>
</evidence>
<protein>
    <submittedName>
        <fullName evidence="1">Uncharacterized protein</fullName>
    </submittedName>
</protein>
<dbReference type="Proteomes" id="UP000438429">
    <property type="component" value="Unassembled WGS sequence"/>
</dbReference>
<comment type="caution">
    <text evidence="1">The sequence shown here is derived from an EMBL/GenBank/DDBJ whole genome shotgun (WGS) entry which is preliminary data.</text>
</comment>